<keyword evidence="3" id="KW-1185">Reference proteome</keyword>
<evidence type="ECO:0000313" key="2">
    <source>
        <dbReference type="EMBL" id="MBD8067166.1"/>
    </source>
</evidence>
<dbReference type="Proteomes" id="UP000654108">
    <property type="component" value="Unassembled WGS sequence"/>
</dbReference>
<keyword evidence="1" id="KW-1133">Transmembrane helix</keyword>
<sequence length="71" mass="7781">MPQLSSRDVWSSLICGAVAWLAFALVCLHATHRGGPVWLEGRELALFLKLTLATIAFVMIDLAWKARASEA</sequence>
<dbReference type="RefSeq" id="WP_191777963.1">
    <property type="nucleotide sequence ID" value="NZ_JACYFU010000005.1"/>
</dbReference>
<evidence type="ECO:0000256" key="1">
    <source>
        <dbReference type="SAM" id="Phobius"/>
    </source>
</evidence>
<evidence type="ECO:0000313" key="3">
    <source>
        <dbReference type="Proteomes" id="UP000654108"/>
    </source>
</evidence>
<dbReference type="EMBL" id="JACYFU010000005">
    <property type="protein sequence ID" value="MBD8067166.1"/>
    <property type="molecule type" value="Genomic_DNA"/>
</dbReference>
<feature type="transmembrane region" description="Helical" evidence="1">
    <location>
        <begin position="44"/>
        <end position="64"/>
    </location>
</feature>
<name>A0A927FWC6_9HYPH</name>
<protein>
    <submittedName>
        <fullName evidence="2">Uncharacterized protein</fullName>
    </submittedName>
</protein>
<accession>A0A927FWC6</accession>
<gene>
    <name evidence="2" type="ORF">IC608_16975</name>
</gene>
<reference evidence="2" key="1">
    <citation type="submission" date="2020-09" db="EMBL/GenBank/DDBJ databases">
        <title>Genome seq and assembly of Devosia sp.</title>
        <authorList>
            <person name="Chhetri G."/>
        </authorList>
    </citation>
    <scope>NUCLEOTIDE SEQUENCE</scope>
    <source>
        <strain evidence="2">PTR5</strain>
    </source>
</reference>
<keyword evidence="1" id="KW-0472">Membrane</keyword>
<proteinExistence type="predicted"/>
<comment type="caution">
    <text evidence="2">The sequence shown here is derived from an EMBL/GenBank/DDBJ whole genome shotgun (WGS) entry which is preliminary data.</text>
</comment>
<organism evidence="2 3">
    <name type="scientific">Devosia oryzisoli</name>
    <dbReference type="NCBI Taxonomy" id="2774138"/>
    <lineage>
        <taxon>Bacteria</taxon>
        <taxon>Pseudomonadati</taxon>
        <taxon>Pseudomonadota</taxon>
        <taxon>Alphaproteobacteria</taxon>
        <taxon>Hyphomicrobiales</taxon>
        <taxon>Devosiaceae</taxon>
        <taxon>Devosia</taxon>
    </lineage>
</organism>
<keyword evidence="1" id="KW-0812">Transmembrane</keyword>
<feature type="transmembrane region" description="Helical" evidence="1">
    <location>
        <begin position="12"/>
        <end position="32"/>
    </location>
</feature>
<dbReference type="AlphaFoldDB" id="A0A927FWC6"/>